<name>A0A1R3S0U9_ASPC5</name>
<gene>
    <name evidence="1" type="ORF">ASPCADRAFT_392504</name>
</gene>
<proteinExistence type="predicted"/>
<dbReference type="PANTHER" id="PTHR36205">
    <property type="entry name" value="CHROMOSOME 19, WHOLE GENOME SHOTGUN SEQUENCE"/>
    <property type="match status" value="1"/>
</dbReference>
<dbReference type="Proteomes" id="UP000188318">
    <property type="component" value="Unassembled WGS sequence"/>
</dbReference>
<evidence type="ECO:0000313" key="1">
    <source>
        <dbReference type="EMBL" id="OOG00333.1"/>
    </source>
</evidence>
<dbReference type="InterPro" id="IPR021822">
    <property type="entry name" value="DUF3405"/>
</dbReference>
<evidence type="ECO:0000313" key="2">
    <source>
        <dbReference type="Proteomes" id="UP000188318"/>
    </source>
</evidence>
<dbReference type="AlphaFoldDB" id="A0A1R3S0U9"/>
<organism evidence="1 2">
    <name type="scientific">Aspergillus carbonarius (strain ITEM 5010)</name>
    <dbReference type="NCBI Taxonomy" id="602072"/>
    <lineage>
        <taxon>Eukaryota</taxon>
        <taxon>Fungi</taxon>
        <taxon>Dikarya</taxon>
        <taxon>Ascomycota</taxon>
        <taxon>Pezizomycotina</taxon>
        <taxon>Eurotiomycetes</taxon>
        <taxon>Eurotiomycetidae</taxon>
        <taxon>Eurotiales</taxon>
        <taxon>Aspergillaceae</taxon>
        <taxon>Aspergillus</taxon>
        <taxon>Aspergillus subgen. Circumdati</taxon>
    </lineage>
</organism>
<keyword evidence="2" id="KW-1185">Reference proteome</keyword>
<dbReference type="OrthoDB" id="3353407at2759"/>
<dbReference type="OMA" id="RTTIITH"/>
<dbReference type="EMBL" id="KV907493">
    <property type="protein sequence ID" value="OOG00333.1"/>
    <property type="molecule type" value="Genomic_DNA"/>
</dbReference>
<reference evidence="2" key="1">
    <citation type="journal article" date="2017" name="Genome Biol.">
        <title>Comparative genomics reveals high biological diversity and specific adaptations in the industrially and medically important fungal genus Aspergillus.</title>
        <authorList>
            <person name="de Vries R.P."/>
            <person name="Riley R."/>
            <person name="Wiebenga A."/>
            <person name="Aguilar-Osorio G."/>
            <person name="Amillis S."/>
            <person name="Uchima C.A."/>
            <person name="Anderluh G."/>
            <person name="Asadollahi M."/>
            <person name="Askin M."/>
            <person name="Barry K."/>
            <person name="Battaglia E."/>
            <person name="Bayram O."/>
            <person name="Benocci T."/>
            <person name="Braus-Stromeyer S.A."/>
            <person name="Caldana C."/>
            <person name="Canovas D."/>
            <person name="Cerqueira G.C."/>
            <person name="Chen F."/>
            <person name="Chen W."/>
            <person name="Choi C."/>
            <person name="Clum A."/>
            <person name="Dos Santos R.A."/>
            <person name="Damasio A.R."/>
            <person name="Diallinas G."/>
            <person name="Emri T."/>
            <person name="Fekete E."/>
            <person name="Flipphi M."/>
            <person name="Freyberg S."/>
            <person name="Gallo A."/>
            <person name="Gournas C."/>
            <person name="Habgood R."/>
            <person name="Hainaut M."/>
            <person name="Harispe M.L."/>
            <person name="Henrissat B."/>
            <person name="Hilden K.S."/>
            <person name="Hope R."/>
            <person name="Hossain A."/>
            <person name="Karabika E."/>
            <person name="Karaffa L."/>
            <person name="Karanyi Z."/>
            <person name="Krasevec N."/>
            <person name="Kuo A."/>
            <person name="Kusch H."/>
            <person name="LaButti K."/>
            <person name="Lagendijk E.L."/>
            <person name="Lapidus A."/>
            <person name="Levasseur A."/>
            <person name="Lindquist E."/>
            <person name="Lipzen A."/>
            <person name="Logrieco A.F."/>
            <person name="MacCabe A."/>
            <person name="Maekelae M.R."/>
            <person name="Malavazi I."/>
            <person name="Melin P."/>
            <person name="Meyer V."/>
            <person name="Mielnichuk N."/>
            <person name="Miskei M."/>
            <person name="Molnar A.P."/>
            <person name="Mule G."/>
            <person name="Ngan C.Y."/>
            <person name="Orejas M."/>
            <person name="Orosz E."/>
            <person name="Ouedraogo J.P."/>
            <person name="Overkamp K.M."/>
            <person name="Park H.-S."/>
            <person name="Perrone G."/>
            <person name="Piumi F."/>
            <person name="Punt P.J."/>
            <person name="Ram A.F."/>
            <person name="Ramon A."/>
            <person name="Rauscher S."/>
            <person name="Record E."/>
            <person name="Riano-Pachon D.M."/>
            <person name="Robert V."/>
            <person name="Roehrig J."/>
            <person name="Ruller R."/>
            <person name="Salamov A."/>
            <person name="Salih N.S."/>
            <person name="Samson R.A."/>
            <person name="Sandor E."/>
            <person name="Sanguinetti M."/>
            <person name="Schuetze T."/>
            <person name="Sepcic K."/>
            <person name="Shelest E."/>
            <person name="Sherlock G."/>
            <person name="Sophianopoulou V."/>
            <person name="Squina F.M."/>
            <person name="Sun H."/>
            <person name="Susca A."/>
            <person name="Todd R.B."/>
            <person name="Tsang A."/>
            <person name="Unkles S.E."/>
            <person name="van de Wiele N."/>
            <person name="van Rossen-Uffink D."/>
            <person name="Oliveira J.V."/>
            <person name="Vesth T.C."/>
            <person name="Visser J."/>
            <person name="Yu J.-H."/>
            <person name="Zhou M."/>
            <person name="Andersen M.R."/>
            <person name="Archer D.B."/>
            <person name="Baker S.E."/>
            <person name="Benoit I."/>
            <person name="Brakhage A.A."/>
            <person name="Braus G.H."/>
            <person name="Fischer R."/>
            <person name="Frisvad J.C."/>
            <person name="Goldman G.H."/>
            <person name="Houbraken J."/>
            <person name="Oakley B."/>
            <person name="Pocsi I."/>
            <person name="Scazzocchio C."/>
            <person name="Seiboth B."/>
            <person name="vanKuyk P.A."/>
            <person name="Wortman J."/>
            <person name="Dyer P.S."/>
            <person name="Grigoriev I.V."/>
        </authorList>
    </citation>
    <scope>NUCLEOTIDE SEQUENCE [LARGE SCALE GENOMIC DNA]</scope>
    <source>
        <strain evidence="2">ITEM 5010</strain>
    </source>
</reference>
<accession>A0A1R3S0U9</accession>
<sequence>MLLVTVLTKRSHLSPLGNYGKEQKWYPCVFKTFISTVRRIPEIKNHRNPGISEDPRSRERTTEIPRIYRPYPEYSSKERGQSHLVPFNPCEGPRGKLLNESLEDQVGAYVGIPQDYPTPMLGSHDAIGFDGTLSFDRYTRYGAYGFGENETLVRNWIRPAKVDWDKINWGQLQDRCFECNAGRFARSSTISSDKYPEARTAVLIRTYTGREYTENDIHVIRSIVTELSLQSGGEYKVILFLHIKDSTIPIAQRDVYQQILQDNVPKEFWDMTLLWNTPQAAFHYPDLDTSVTDVHHSQWLPIQQFALDHPDFDFIWNWEIDTRFSGHHYEFVDQIARFARRQPRRGSWERNARFYIPTIHGDHATSFRAYVQKREDEAVWGPAPFDFRKPFQPLGPPPPTQHPHEDNYEWGVGEDADFISFLPIFHPIGTKWVIRNEVWGYPTPNTPRRASENLAGRHMGSELFPASTALLHGLKAVSVPHPIYSDRDLLAKDVDHWFNSGINGRSGSTEDSPFSWGRETRFRDVSWYYRANLPGRLYWNFLGWEKDGTGGVSYESRHGRVCLPSILFHPVKDVKPETDSTGYVFDTELGVEAFE</sequence>
<dbReference type="Pfam" id="PF11885">
    <property type="entry name" value="DUF3405"/>
    <property type="match status" value="1"/>
</dbReference>
<protein>
    <submittedName>
        <fullName evidence="1">Uncharacterized protein</fullName>
    </submittedName>
</protein>
<dbReference type="VEuPathDB" id="FungiDB:ASPCADRAFT_392504"/>
<dbReference type="PANTHER" id="PTHR36205:SF2">
    <property type="entry name" value="MAJOR FACILITATOR SUPERFAMILY TRANSPORTER"/>
    <property type="match status" value="1"/>
</dbReference>
<dbReference type="STRING" id="602072.A0A1R3S0U9"/>